<reference evidence="1" key="1">
    <citation type="submission" date="2014-11" db="EMBL/GenBank/DDBJ databases">
        <authorList>
            <person name="Amaro Gonzalez C."/>
        </authorList>
    </citation>
    <scope>NUCLEOTIDE SEQUENCE</scope>
</reference>
<proteinExistence type="predicted"/>
<name>A0A0E9SEW7_ANGAN</name>
<accession>A0A0E9SEW7</accession>
<reference evidence="1" key="2">
    <citation type="journal article" date="2015" name="Fish Shellfish Immunol.">
        <title>Early steps in the European eel (Anguilla anguilla)-Vibrio vulnificus interaction in the gills: Role of the RtxA13 toxin.</title>
        <authorList>
            <person name="Callol A."/>
            <person name="Pajuelo D."/>
            <person name="Ebbesson L."/>
            <person name="Teles M."/>
            <person name="MacKenzie S."/>
            <person name="Amaro C."/>
        </authorList>
    </citation>
    <scope>NUCLEOTIDE SEQUENCE</scope>
</reference>
<evidence type="ECO:0000313" key="1">
    <source>
        <dbReference type="EMBL" id="JAH39063.1"/>
    </source>
</evidence>
<dbReference type="EMBL" id="GBXM01079492">
    <property type="protein sequence ID" value="JAH29085.1"/>
    <property type="molecule type" value="Transcribed_RNA"/>
</dbReference>
<dbReference type="AlphaFoldDB" id="A0A0E9SEW7"/>
<protein>
    <submittedName>
        <fullName evidence="1">Uncharacterized protein</fullName>
    </submittedName>
</protein>
<dbReference type="EMBL" id="GBXM01069514">
    <property type="protein sequence ID" value="JAH39063.1"/>
    <property type="molecule type" value="Transcribed_RNA"/>
</dbReference>
<sequence>MGLECSELNILMLMSQSLLEIESKRVPEH</sequence>
<organism evidence="1">
    <name type="scientific">Anguilla anguilla</name>
    <name type="common">European freshwater eel</name>
    <name type="synonym">Muraena anguilla</name>
    <dbReference type="NCBI Taxonomy" id="7936"/>
    <lineage>
        <taxon>Eukaryota</taxon>
        <taxon>Metazoa</taxon>
        <taxon>Chordata</taxon>
        <taxon>Craniata</taxon>
        <taxon>Vertebrata</taxon>
        <taxon>Euteleostomi</taxon>
        <taxon>Actinopterygii</taxon>
        <taxon>Neopterygii</taxon>
        <taxon>Teleostei</taxon>
        <taxon>Anguilliformes</taxon>
        <taxon>Anguillidae</taxon>
        <taxon>Anguilla</taxon>
    </lineage>
</organism>